<keyword evidence="1" id="KW-0812">Transmembrane</keyword>
<keyword evidence="1" id="KW-0472">Membrane</keyword>
<evidence type="ECO:0000313" key="3">
    <source>
        <dbReference type="Proteomes" id="UP000676169"/>
    </source>
</evidence>
<dbReference type="RefSeq" id="WP_211629610.1">
    <property type="nucleotide sequence ID" value="NZ_CP073100.1"/>
</dbReference>
<dbReference type="KEGG" id="lamb:KBB96_11620"/>
<proteinExistence type="predicted"/>
<protein>
    <submittedName>
        <fullName evidence="2">LamG domain-containing protein</fullName>
    </submittedName>
</protein>
<dbReference type="Pfam" id="PF13385">
    <property type="entry name" value="Laminin_G_3"/>
    <property type="match status" value="1"/>
</dbReference>
<accession>A0A975G675</accession>
<evidence type="ECO:0000313" key="2">
    <source>
        <dbReference type="EMBL" id="QUE49521.1"/>
    </source>
</evidence>
<evidence type="ECO:0000256" key="1">
    <source>
        <dbReference type="SAM" id="Phobius"/>
    </source>
</evidence>
<reference evidence="2" key="1">
    <citation type="submission" date="2021-04" db="EMBL/GenBank/DDBJ databases">
        <title>Luteolibacter sp. 32A isolated from the skin of an Anderson's salamander (Ambystoma andersonii).</title>
        <authorList>
            <person name="Spergser J."/>
            <person name="Busse H.-J."/>
        </authorList>
    </citation>
    <scope>NUCLEOTIDE SEQUENCE</scope>
    <source>
        <strain evidence="2">32A</strain>
    </source>
</reference>
<dbReference type="PANTHER" id="PTHR30273">
    <property type="entry name" value="PERIPLASMIC SIGNAL SENSOR AND SIGMA FACTOR ACTIVATOR FECR-RELATED"/>
    <property type="match status" value="1"/>
</dbReference>
<dbReference type="AlphaFoldDB" id="A0A975G675"/>
<dbReference type="GO" id="GO:0016989">
    <property type="term" value="F:sigma factor antagonist activity"/>
    <property type="evidence" value="ECO:0007669"/>
    <property type="project" value="TreeGrafter"/>
</dbReference>
<organism evidence="2 3">
    <name type="scientific">Luteolibacter ambystomatis</name>
    <dbReference type="NCBI Taxonomy" id="2824561"/>
    <lineage>
        <taxon>Bacteria</taxon>
        <taxon>Pseudomonadati</taxon>
        <taxon>Verrucomicrobiota</taxon>
        <taxon>Verrucomicrobiia</taxon>
        <taxon>Verrucomicrobiales</taxon>
        <taxon>Verrucomicrobiaceae</taxon>
        <taxon>Luteolibacter</taxon>
    </lineage>
</organism>
<name>A0A975G675_9BACT</name>
<feature type="transmembrane region" description="Helical" evidence="1">
    <location>
        <begin position="76"/>
        <end position="95"/>
    </location>
</feature>
<dbReference type="SUPFAM" id="SSF49899">
    <property type="entry name" value="Concanavalin A-like lectins/glucanases"/>
    <property type="match status" value="1"/>
</dbReference>
<dbReference type="EMBL" id="CP073100">
    <property type="protein sequence ID" value="QUE49521.1"/>
    <property type="molecule type" value="Genomic_DNA"/>
</dbReference>
<dbReference type="Proteomes" id="UP000676169">
    <property type="component" value="Chromosome"/>
</dbReference>
<sequence>MGRYQPSTRLNLLLSRLTDGLLHPDEARELEEILQKDAGARTYYRFFASVHLELEDHERLAAPMVIQPRPIWQRPAWLAVAATAMLAAGLAWWQITKPRPPGPAIPGVSVHPTMAVISASKNVAWNQPMVAETGTPLQAGTIRLDAGELSLSLDGGSEVAVRAPVEFELLEKSEFALRRGQAAFRMNGQLIVHLPHAAVVNNNGEFSANVAEDGTADVRSFQESVTVSTTEDRRRSREEFLLGSGQSLHVTDKLAVTALAADQFLRLPAPAPIGYSLAGESYAKAVRESSPLHYWRFQTMDEKRQIADETGGTPLLLKKNPRIEGSAGRGYLYLDAAGSAGFATTEAPLKGLDTSTGRSIECLLFPGSDQYLTAVSLETADPAFPLPAPGAKMHHAPQLFALERMKRNGENIGHVHPDYALRSMFRSPPGYKGGTNTYSRESHLFYRWIHVVATADAGRIQLYVNGRLSDQSPAGIGFNNLNIRPIIGNLQPDPRDEQRQWIGGIDEVALYGKILTPEEVEHHFEALKQP</sequence>
<dbReference type="PANTHER" id="PTHR30273:SF2">
    <property type="entry name" value="PROTEIN FECR"/>
    <property type="match status" value="1"/>
</dbReference>
<keyword evidence="3" id="KW-1185">Reference proteome</keyword>
<dbReference type="InterPro" id="IPR012373">
    <property type="entry name" value="Ferrdict_sens_TM"/>
</dbReference>
<keyword evidence="1" id="KW-1133">Transmembrane helix</keyword>
<gene>
    <name evidence="2" type="ORF">KBB96_11620</name>
</gene>
<dbReference type="Gene3D" id="2.60.120.200">
    <property type="match status" value="1"/>
</dbReference>
<dbReference type="InterPro" id="IPR013320">
    <property type="entry name" value="ConA-like_dom_sf"/>
</dbReference>